<dbReference type="RefSeq" id="WP_101045271.1">
    <property type="nucleotide sequence ID" value="NZ_PIWQ01000029.1"/>
</dbReference>
<gene>
    <name evidence="1" type="ORF">KYI07_11910</name>
</gene>
<sequence length="86" mass="10042">MDKSELKQYLKENLINRDEAVKITKQSKGTFSNAVLKGYIPVFYDTGSTKLFLREEIEQYAVSKEERAKHRLKGKDMQTVKREDEA</sequence>
<protein>
    <submittedName>
        <fullName evidence="1">Uncharacterized protein</fullName>
    </submittedName>
</protein>
<dbReference type="AlphaFoldDB" id="A0A8F8QVR5"/>
<accession>A0A8F8QVR5</accession>
<organism evidence="1">
    <name type="scientific">Macrococcoides caseolyticum</name>
    <dbReference type="NCBI Taxonomy" id="69966"/>
    <lineage>
        <taxon>Bacteria</taxon>
        <taxon>Bacillati</taxon>
        <taxon>Bacillota</taxon>
        <taxon>Bacilli</taxon>
        <taxon>Bacillales</taxon>
        <taxon>Staphylococcaceae</taxon>
        <taxon>Macrococcoides</taxon>
    </lineage>
</organism>
<keyword evidence="1" id="KW-0614">Plasmid</keyword>
<evidence type="ECO:0000313" key="1">
    <source>
        <dbReference type="EMBL" id="QYA38907.1"/>
    </source>
</evidence>
<name>A0A8F8QVR5_9STAP</name>
<proteinExistence type="predicted"/>
<dbReference type="EMBL" id="CP079970">
    <property type="protein sequence ID" value="QYA38907.1"/>
    <property type="molecule type" value="Genomic_DNA"/>
</dbReference>
<reference evidence="1" key="1">
    <citation type="submission" date="2024-06" db="EMBL/GenBank/DDBJ databases">
        <title>Prevalence and characterization of methicillin-resistant Macrococcus spp. in food producing animals and meat in Switzerland in 2019.</title>
        <authorList>
            <person name="Keller J.E."/>
            <person name="Schwendener S."/>
            <person name="Neuenschwander J."/>
            <person name="Overesch G."/>
            <person name="Perreten V."/>
        </authorList>
    </citation>
    <scope>NUCLEOTIDE SEQUENCE</scope>
    <source>
        <strain evidence="1">19Msa0499</strain>
        <plasmid evidence="1">p19Msa0499_10</plasmid>
    </source>
</reference>
<geneLocation type="plasmid" evidence="1">
    <name>p19Msa0499_10</name>
</geneLocation>